<dbReference type="Proteomes" id="UP000619534">
    <property type="component" value="Unassembled WGS sequence"/>
</dbReference>
<comment type="caution">
    <text evidence="4">The sequence shown here is derived from an EMBL/GenBank/DDBJ whole genome shotgun (WGS) entry which is preliminary data.</text>
</comment>
<dbReference type="Pfam" id="PF01370">
    <property type="entry name" value="Epimerase"/>
    <property type="match status" value="1"/>
</dbReference>
<evidence type="ECO:0000313" key="5">
    <source>
        <dbReference type="Proteomes" id="UP000619534"/>
    </source>
</evidence>
<organism evidence="4 5">
    <name type="scientific">Thalassobacillus devorans</name>
    <dbReference type="NCBI Taxonomy" id="279813"/>
    <lineage>
        <taxon>Bacteria</taxon>
        <taxon>Bacillati</taxon>
        <taxon>Bacillota</taxon>
        <taxon>Bacilli</taxon>
        <taxon>Bacillales</taxon>
        <taxon>Bacillaceae</taxon>
        <taxon>Thalassobacillus</taxon>
    </lineage>
</organism>
<evidence type="ECO:0000256" key="1">
    <source>
        <dbReference type="ARBA" id="ARBA00009353"/>
    </source>
</evidence>
<evidence type="ECO:0000259" key="3">
    <source>
        <dbReference type="Pfam" id="PF08338"/>
    </source>
</evidence>
<dbReference type="Gene3D" id="3.40.50.720">
    <property type="entry name" value="NAD(P)-binding Rossmann-like Domain"/>
    <property type="match status" value="1"/>
</dbReference>
<protein>
    <submittedName>
        <fullName evidence="4">Epimerase</fullName>
    </submittedName>
</protein>
<dbReference type="NCBIfam" id="TIGR01777">
    <property type="entry name" value="yfcH"/>
    <property type="match status" value="1"/>
</dbReference>
<sequence length="301" mass="33050">MKIAVTGGTGFVGKQLTNHLVLEGHEVYVLTRSPEKHKDTTNIKYIGWLKPEYTPGSQLDELDAIVNLAGESLNSGRWTEERKRSILESRIKATEGILELVKKLKKKPEVLVNASAVGFYGNSMTETFTEKTTAPGSGFLANVVTEWEKRASQAADEGVRTVYLRFGIILGEEGALPKMAIPYKVMAGGKVGTGEQWLSWIHIDDVVGLIDFAISNKEVVGPVNATAPHPKRNKDFGKTLGDALNRPHWLPAPSFAIKTALGDMSTLLLDGQHVIPKKAIAYGYDFKYPELKSALQDIFND</sequence>
<dbReference type="InterPro" id="IPR013549">
    <property type="entry name" value="DUF1731"/>
</dbReference>
<evidence type="ECO:0000259" key="2">
    <source>
        <dbReference type="Pfam" id="PF01370"/>
    </source>
</evidence>
<accession>A0ABQ1PRW9</accession>
<dbReference type="CDD" id="cd05242">
    <property type="entry name" value="SDR_a8"/>
    <property type="match status" value="1"/>
</dbReference>
<keyword evidence="5" id="KW-1185">Reference proteome</keyword>
<gene>
    <name evidence="4" type="ORF">GCM10007216_36230</name>
</gene>
<dbReference type="RefSeq" id="WP_062439228.1">
    <property type="nucleotide sequence ID" value="NZ_BMCJ01000008.1"/>
</dbReference>
<dbReference type="InterPro" id="IPR036291">
    <property type="entry name" value="NAD(P)-bd_dom_sf"/>
</dbReference>
<dbReference type="SUPFAM" id="SSF51735">
    <property type="entry name" value="NAD(P)-binding Rossmann-fold domains"/>
    <property type="match status" value="1"/>
</dbReference>
<dbReference type="InterPro" id="IPR001509">
    <property type="entry name" value="Epimerase_deHydtase"/>
</dbReference>
<dbReference type="Pfam" id="PF08338">
    <property type="entry name" value="DUF1731"/>
    <property type="match status" value="1"/>
</dbReference>
<reference evidence="5" key="1">
    <citation type="journal article" date="2019" name="Int. J. Syst. Evol. Microbiol.">
        <title>The Global Catalogue of Microorganisms (GCM) 10K type strain sequencing project: providing services to taxonomists for standard genome sequencing and annotation.</title>
        <authorList>
            <consortium name="The Broad Institute Genomics Platform"/>
            <consortium name="The Broad Institute Genome Sequencing Center for Infectious Disease"/>
            <person name="Wu L."/>
            <person name="Ma J."/>
        </authorList>
    </citation>
    <scope>NUCLEOTIDE SEQUENCE [LARGE SCALE GENOMIC DNA]</scope>
    <source>
        <strain evidence="5">CCM 7282</strain>
    </source>
</reference>
<dbReference type="EMBL" id="BMCJ01000008">
    <property type="protein sequence ID" value="GGD02274.1"/>
    <property type="molecule type" value="Genomic_DNA"/>
</dbReference>
<proteinExistence type="inferred from homology"/>
<dbReference type="InterPro" id="IPR010099">
    <property type="entry name" value="SDR39U1"/>
</dbReference>
<feature type="domain" description="NAD-dependent epimerase/dehydratase" evidence="2">
    <location>
        <begin position="3"/>
        <end position="218"/>
    </location>
</feature>
<name>A0ABQ1PRW9_9BACI</name>
<evidence type="ECO:0000313" key="4">
    <source>
        <dbReference type="EMBL" id="GGD02274.1"/>
    </source>
</evidence>
<comment type="similarity">
    <text evidence="1">Belongs to the NAD(P)-dependent epimerase/dehydratase family. SDR39U1 subfamily.</text>
</comment>
<dbReference type="PANTHER" id="PTHR11092">
    <property type="entry name" value="SUGAR NUCLEOTIDE EPIMERASE RELATED"/>
    <property type="match status" value="1"/>
</dbReference>
<feature type="domain" description="DUF1731" evidence="3">
    <location>
        <begin position="252"/>
        <end position="298"/>
    </location>
</feature>
<dbReference type="PANTHER" id="PTHR11092:SF0">
    <property type="entry name" value="EPIMERASE FAMILY PROTEIN SDR39U1"/>
    <property type="match status" value="1"/>
</dbReference>